<keyword evidence="2" id="KW-1185">Reference proteome</keyword>
<name>A0ABD2X3A8_9HYME</name>
<evidence type="ECO:0000313" key="1">
    <source>
        <dbReference type="EMBL" id="KAL3399600.1"/>
    </source>
</evidence>
<reference evidence="1 2" key="1">
    <citation type="journal article" date="2024" name="bioRxiv">
        <title>A reference genome for Trichogramma kaykai: A tiny desert-dwelling parasitoid wasp with competing sex-ratio distorters.</title>
        <authorList>
            <person name="Culotta J."/>
            <person name="Lindsey A.R."/>
        </authorList>
    </citation>
    <scope>NUCLEOTIDE SEQUENCE [LARGE SCALE GENOMIC DNA]</scope>
    <source>
        <strain evidence="1 2">KSX58</strain>
    </source>
</reference>
<sequence length="304" mass="34962">MKFVFFIRIYNEWLHKGYADRGDPELVFAAAARCGTSVYMQRHARVSSTDEKFLKKSSIPYSYIIRFHMSQLLLTQVPRRGRKKDAPSTGLFNCTVARRTVQATIFVRLVGSQFLSVRCEFLEHCTIDVWSFCCSLTETMLHRYPAATGTATATAPSVLYALLFTLSYTSTTTTVTALKAPNGHPLSYIHRCPVRFTYSLTSLTFPRTANMCCVYVCMRIPQSRAIFSSQRCPPYGHILYPSEQESARDTFGNHPLSIRDTRLKKYFFLARKLIVRAERDKKSYHRFKRFARATICYSDKTPYS</sequence>
<comment type="caution">
    <text evidence="1">The sequence shown here is derived from an EMBL/GenBank/DDBJ whole genome shotgun (WGS) entry which is preliminary data.</text>
</comment>
<protein>
    <submittedName>
        <fullName evidence="1">Uncharacterized protein</fullName>
    </submittedName>
</protein>
<proteinExistence type="predicted"/>
<accession>A0ABD2X3A8</accession>
<dbReference type="AlphaFoldDB" id="A0ABD2X3A8"/>
<organism evidence="1 2">
    <name type="scientific">Trichogramma kaykai</name>
    <dbReference type="NCBI Taxonomy" id="54128"/>
    <lineage>
        <taxon>Eukaryota</taxon>
        <taxon>Metazoa</taxon>
        <taxon>Ecdysozoa</taxon>
        <taxon>Arthropoda</taxon>
        <taxon>Hexapoda</taxon>
        <taxon>Insecta</taxon>
        <taxon>Pterygota</taxon>
        <taxon>Neoptera</taxon>
        <taxon>Endopterygota</taxon>
        <taxon>Hymenoptera</taxon>
        <taxon>Apocrita</taxon>
        <taxon>Proctotrupomorpha</taxon>
        <taxon>Chalcidoidea</taxon>
        <taxon>Trichogrammatidae</taxon>
        <taxon>Trichogramma</taxon>
    </lineage>
</organism>
<dbReference type="Proteomes" id="UP001627154">
    <property type="component" value="Unassembled WGS sequence"/>
</dbReference>
<gene>
    <name evidence="1" type="ORF">TKK_006868</name>
</gene>
<dbReference type="EMBL" id="JBJJXI010000055">
    <property type="protein sequence ID" value="KAL3399600.1"/>
    <property type="molecule type" value="Genomic_DNA"/>
</dbReference>
<evidence type="ECO:0000313" key="2">
    <source>
        <dbReference type="Proteomes" id="UP001627154"/>
    </source>
</evidence>